<evidence type="ECO:0000313" key="7">
    <source>
        <dbReference type="EMBL" id="UHB41890.1"/>
    </source>
</evidence>
<evidence type="ECO:0000256" key="3">
    <source>
        <dbReference type="ARBA" id="ARBA00022980"/>
    </source>
</evidence>
<evidence type="ECO:0000256" key="1">
    <source>
        <dbReference type="ARBA" id="ARBA00004173"/>
    </source>
</evidence>
<evidence type="ECO:0000256" key="4">
    <source>
        <dbReference type="ARBA" id="ARBA00023128"/>
    </source>
</evidence>
<dbReference type="Gene3D" id="3.30.1140.32">
    <property type="entry name" value="Ribosomal protein S3, C-terminal domain"/>
    <property type="match status" value="1"/>
</dbReference>
<dbReference type="AlphaFoldDB" id="A0A8K1ZR50"/>
<proteinExistence type="inferred from homology"/>
<gene>
    <name evidence="7" type="primary">rps3</name>
</gene>
<dbReference type="GO" id="GO:0005739">
    <property type="term" value="C:mitochondrion"/>
    <property type="evidence" value="ECO:0007669"/>
    <property type="project" value="UniProtKB-SubCell"/>
</dbReference>
<name>A0A8K1ZR50_9TREE</name>
<reference evidence="7" key="1">
    <citation type="submission" date="2021-06" db="EMBL/GenBank/DDBJ databases">
        <title>The complete mitochondrial genomes of Apiotrichum species.</title>
        <authorList>
            <person name="Li Q."/>
        </authorList>
    </citation>
    <scope>NUCLEOTIDE SEQUENCE</scope>
</reference>
<keyword evidence="3 7" id="KW-0689">Ribosomal protein</keyword>
<dbReference type="GO" id="GO:0003735">
    <property type="term" value="F:structural constituent of ribosome"/>
    <property type="evidence" value="ECO:0007669"/>
    <property type="project" value="InterPro"/>
</dbReference>
<dbReference type="InterPro" id="IPR007980">
    <property type="entry name" value="Ribosomal_uS3m_fun"/>
</dbReference>
<dbReference type="SUPFAM" id="SSF54821">
    <property type="entry name" value="Ribosomal protein S3 C-terminal domain"/>
    <property type="match status" value="1"/>
</dbReference>
<dbReference type="GO" id="GO:1990904">
    <property type="term" value="C:ribonucleoprotein complex"/>
    <property type="evidence" value="ECO:0007669"/>
    <property type="project" value="UniProtKB-KW"/>
</dbReference>
<protein>
    <recommendedName>
        <fullName evidence="6">Small ribosomal subunit protein uS3m</fullName>
    </recommendedName>
</protein>
<organism evidence="7">
    <name type="scientific">Apiotrichum gracile</name>
    <dbReference type="NCBI Taxonomy" id="82516"/>
    <lineage>
        <taxon>Eukaryota</taxon>
        <taxon>Fungi</taxon>
        <taxon>Dikarya</taxon>
        <taxon>Basidiomycota</taxon>
        <taxon>Agaricomycotina</taxon>
        <taxon>Tremellomycetes</taxon>
        <taxon>Trichosporonales</taxon>
        <taxon>Trichosporonaceae</taxon>
        <taxon>Apiotrichum</taxon>
    </lineage>
</organism>
<evidence type="ECO:0000256" key="6">
    <source>
        <dbReference type="ARBA" id="ARBA00035157"/>
    </source>
</evidence>
<dbReference type="GO" id="GO:0006412">
    <property type="term" value="P:translation"/>
    <property type="evidence" value="ECO:0007669"/>
    <property type="project" value="InterPro"/>
</dbReference>
<dbReference type="EMBL" id="MZ439918">
    <property type="protein sequence ID" value="UHB41890.1"/>
    <property type="molecule type" value="Genomic_DNA"/>
</dbReference>
<dbReference type="GO" id="GO:0005840">
    <property type="term" value="C:ribosome"/>
    <property type="evidence" value="ECO:0007669"/>
    <property type="project" value="UniProtKB-KW"/>
</dbReference>
<comment type="similarity">
    <text evidence="2">Belongs to the universal ribosomal protein uS3 family.</text>
</comment>
<geneLocation type="mitochondrion" evidence="7"/>
<evidence type="ECO:0000256" key="5">
    <source>
        <dbReference type="ARBA" id="ARBA00023274"/>
    </source>
</evidence>
<evidence type="ECO:0000256" key="2">
    <source>
        <dbReference type="ARBA" id="ARBA00010761"/>
    </source>
</evidence>
<accession>A0A8K1ZR50</accession>
<dbReference type="InterPro" id="IPR036419">
    <property type="entry name" value="Ribosomal_S3_C_sf"/>
</dbReference>
<keyword evidence="5" id="KW-0687">Ribonucleoprotein</keyword>
<sequence>MRLTKKYIENYLSDNNQLSTNYNFNKNLKTGQVATLNACRIRIKIINYFFAPIEVLSSKPVFTITRDEVIISLFYYTPEEEGALNTNKINNLGEFLTKIFNRPVKLQFVKLYYPHLNSDILAQYLRMNARKYHFRHLKGKLFKNREITKNPSSSTASKLKLPSHIVGIKIQISGRLVTERVRPRQTVSTAQVGPISSNNDTLLVDFGSYTGKNANGAFTVKVWTGQRVSPIS</sequence>
<comment type="subcellular location">
    <subcellularLocation>
        <location evidence="1">Mitochondrion</location>
    </subcellularLocation>
</comment>
<keyword evidence="4 7" id="KW-0496">Mitochondrion</keyword>
<dbReference type="Pfam" id="PF05316">
    <property type="entry name" value="VAR1"/>
    <property type="match status" value="1"/>
</dbReference>